<dbReference type="Proteomes" id="UP001056535">
    <property type="component" value="Chromosome"/>
</dbReference>
<evidence type="ECO:0000256" key="1">
    <source>
        <dbReference type="ARBA" id="ARBA00022676"/>
    </source>
</evidence>
<reference evidence="5" key="1">
    <citation type="submission" date="2022-06" db="EMBL/GenBank/DDBJ databases">
        <title>Ornithinimicrobium JY.X270.</title>
        <authorList>
            <person name="Huang Y."/>
        </authorList>
    </citation>
    <scope>NUCLEOTIDE SEQUENCE</scope>
    <source>
        <strain evidence="5">JY.X270</strain>
    </source>
</reference>
<feature type="domain" description="Glycosyltransferase subfamily 4-like N-terminal" evidence="4">
    <location>
        <begin position="15"/>
        <end position="165"/>
    </location>
</feature>
<accession>A0ABY4YKN9</accession>
<evidence type="ECO:0000259" key="4">
    <source>
        <dbReference type="Pfam" id="PF13439"/>
    </source>
</evidence>
<keyword evidence="1" id="KW-0328">Glycosyltransferase</keyword>
<dbReference type="EMBL" id="CP099490">
    <property type="protein sequence ID" value="USQ77179.1"/>
    <property type="molecule type" value="Genomic_DNA"/>
</dbReference>
<dbReference type="Pfam" id="PF13439">
    <property type="entry name" value="Glyco_transf_4"/>
    <property type="match status" value="1"/>
</dbReference>
<dbReference type="CDD" id="cd03801">
    <property type="entry name" value="GT4_PimA-like"/>
    <property type="match status" value="1"/>
</dbReference>
<keyword evidence="6" id="KW-1185">Reference proteome</keyword>
<evidence type="ECO:0000313" key="5">
    <source>
        <dbReference type="EMBL" id="USQ77179.1"/>
    </source>
</evidence>
<evidence type="ECO:0000313" key="6">
    <source>
        <dbReference type="Proteomes" id="UP001056535"/>
    </source>
</evidence>
<proteinExistence type="predicted"/>
<dbReference type="InterPro" id="IPR050194">
    <property type="entry name" value="Glycosyltransferase_grp1"/>
</dbReference>
<organism evidence="5 6">
    <name type="scientific">Ornithinimicrobium cryptoxanthini</name>
    <dbReference type="NCBI Taxonomy" id="2934161"/>
    <lineage>
        <taxon>Bacteria</taxon>
        <taxon>Bacillati</taxon>
        <taxon>Actinomycetota</taxon>
        <taxon>Actinomycetes</taxon>
        <taxon>Micrococcales</taxon>
        <taxon>Ornithinimicrobiaceae</taxon>
        <taxon>Ornithinimicrobium</taxon>
    </lineage>
</organism>
<dbReference type="PANTHER" id="PTHR45947">
    <property type="entry name" value="SULFOQUINOVOSYL TRANSFERASE SQD2"/>
    <property type="match status" value="1"/>
</dbReference>
<evidence type="ECO:0000259" key="3">
    <source>
        <dbReference type="Pfam" id="PF00534"/>
    </source>
</evidence>
<protein>
    <submittedName>
        <fullName evidence="5">Glycosyltransferase family 4 protein</fullName>
    </submittedName>
</protein>
<feature type="domain" description="Glycosyl transferase family 1" evidence="3">
    <location>
        <begin position="184"/>
        <end position="330"/>
    </location>
</feature>
<name>A0ABY4YKN9_9MICO</name>
<dbReference type="RefSeq" id="WP_252622044.1">
    <property type="nucleotide sequence ID" value="NZ_CP099490.1"/>
</dbReference>
<keyword evidence="2" id="KW-0808">Transferase</keyword>
<sequence>MRIALVSDVFAPRLGGMEVQVADLAARLRRAGHQVRVMTATPGEPVPDLVRLPAPVSLPAPVNPWAGRGLRAEVAAADVVHIHLGVLAPFASRAAQIALAAGRPTVVTWHSMVGRAAVPYAARWRGWIDSGAVPTAVSGVAAERVRAVTRSGVPIEVLPNGIDPADWAADATAAPALGPGEPVRLATAMRFAPRKRPLQLIALAASIRRLVPPERRLELVAAGAGPLLGPARARVQTARADWITLPGRLSRPELARLYHRCHLYLSPARLESFGIAALEARAAGLAVAGIAGSGITEFVQDGVDGVLADDGRQLAREVAALINEPEALTKILDHNRSVAPHQTWERVLDATLETYDRALAARPGGR</sequence>
<dbReference type="Gene3D" id="3.40.50.2000">
    <property type="entry name" value="Glycogen Phosphorylase B"/>
    <property type="match status" value="2"/>
</dbReference>
<evidence type="ECO:0000256" key="2">
    <source>
        <dbReference type="ARBA" id="ARBA00022679"/>
    </source>
</evidence>
<gene>
    <name evidence="5" type="ORF">NF557_04495</name>
</gene>
<dbReference type="PANTHER" id="PTHR45947:SF13">
    <property type="entry name" value="TRANSFERASE"/>
    <property type="match status" value="1"/>
</dbReference>
<dbReference type="Pfam" id="PF00534">
    <property type="entry name" value="Glycos_transf_1"/>
    <property type="match status" value="1"/>
</dbReference>
<dbReference type="SUPFAM" id="SSF53756">
    <property type="entry name" value="UDP-Glycosyltransferase/glycogen phosphorylase"/>
    <property type="match status" value="1"/>
</dbReference>
<dbReference type="InterPro" id="IPR028098">
    <property type="entry name" value="Glyco_trans_4-like_N"/>
</dbReference>
<dbReference type="InterPro" id="IPR001296">
    <property type="entry name" value="Glyco_trans_1"/>
</dbReference>